<comment type="subcellular location">
    <subcellularLocation>
        <location evidence="1">Membrane</location>
        <topology evidence="1">Multi-pass membrane protein</topology>
    </subcellularLocation>
</comment>
<feature type="transmembrane region" description="Helical" evidence="7">
    <location>
        <begin position="12"/>
        <end position="31"/>
    </location>
</feature>
<comment type="similarity">
    <text evidence="5">Belongs to the SAT4 family.</text>
</comment>
<reference evidence="9 10" key="1">
    <citation type="submission" date="2016-07" db="EMBL/GenBank/DDBJ databases">
        <title>Pervasive Adenine N6-methylation of Active Genes in Fungi.</title>
        <authorList>
            <consortium name="DOE Joint Genome Institute"/>
            <person name="Mondo S.J."/>
            <person name="Dannebaum R.O."/>
            <person name="Kuo R.C."/>
            <person name="Labutti K."/>
            <person name="Haridas S."/>
            <person name="Kuo A."/>
            <person name="Salamov A."/>
            <person name="Ahrendt S.R."/>
            <person name="Lipzen A."/>
            <person name="Sullivan W."/>
            <person name="Andreopoulos W.B."/>
            <person name="Clum A."/>
            <person name="Lindquist E."/>
            <person name="Daum C."/>
            <person name="Ramamoorthy G.K."/>
            <person name="Gryganskyi A."/>
            <person name="Culley D."/>
            <person name="Magnuson J.K."/>
            <person name="James T.Y."/>
            <person name="O'Malley M.A."/>
            <person name="Stajich J.E."/>
            <person name="Spatafora J.W."/>
            <person name="Visel A."/>
            <person name="Grigoriev I.V."/>
        </authorList>
    </citation>
    <scope>NUCLEOTIDE SEQUENCE [LARGE SCALE GENOMIC DNA]</scope>
    <source>
        <strain evidence="9 10">CBS 115471</strain>
    </source>
</reference>
<evidence type="ECO:0000256" key="3">
    <source>
        <dbReference type="ARBA" id="ARBA00022989"/>
    </source>
</evidence>
<feature type="compositionally biased region" description="Basic and acidic residues" evidence="6">
    <location>
        <begin position="281"/>
        <end position="303"/>
    </location>
</feature>
<evidence type="ECO:0000313" key="10">
    <source>
        <dbReference type="Proteomes" id="UP000193144"/>
    </source>
</evidence>
<evidence type="ECO:0000256" key="2">
    <source>
        <dbReference type="ARBA" id="ARBA00022692"/>
    </source>
</evidence>
<feature type="domain" description="Rhodopsin" evidence="8">
    <location>
        <begin position="27"/>
        <end position="264"/>
    </location>
</feature>
<dbReference type="InterPro" id="IPR052337">
    <property type="entry name" value="SAT4-like"/>
</dbReference>
<evidence type="ECO:0000256" key="6">
    <source>
        <dbReference type="SAM" id="MobiDB-lite"/>
    </source>
</evidence>
<accession>A0A1Y1ZF52</accession>
<keyword evidence="2 7" id="KW-0812">Transmembrane</keyword>
<keyword evidence="4 7" id="KW-0472">Membrane</keyword>
<feature type="region of interest" description="Disordered" evidence="6">
    <location>
        <begin position="277"/>
        <end position="314"/>
    </location>
</feature>
<feature type="transmembrane region" description="Helical" evidence="7">
    <location>
        <begin position="203"/>
        <end position="225"/>
    </location>
</feature>
<protein>
    <recommendedName>
        <fullName evidence="8">Rhodopsin domain-containing protein</fullName>
    </recommendedName>
</protein>
<evidence type="ECO:0000259" key="8">
    <source>
        <dbReference type="Pfam" id="PF20684"/>
    </source>
</evidence>
<evidence type="ECO:0000256" key="1">
    <source>
        <dbReference type="ARBA" id="ARBA00004141"/>
    </source>
</evidence>
<keyword evidence="10" id="KW-1185">Reference proteome</keyword>
<feature type="transmembrane region" description="Helical" evidence="7">
    <location>
        <begin position="43"/>
        <end position="63"/>
    </location>
</feature>
<evidence type="ECO:0000256" key="5">
    <source>
        <dbReference type="ARBA" id="ARBA00038359"/>
    </source>
</evidence>
<evidence type="ECO:0000313" key="9">
    <source>
        <dbReference type="EMBL" id="ORY08587.1"/>
    </source>
</evidence>
<organism evidence="9 10">
    <name type="scientific">Clohesyomyces aquaticus</name>
    <dbReference type="NCBI Taxonomy" id="1231657"/>
    <lineage>
        <taxon>Eukaryota</taxon>
        <taxon>Fungi</taxon>
        <taxon>Dikarya</taxon>
        <taxon>Ascomycota</taxon>
        <taxon>Pezizomycotina</taxon>
        <taxon>Dothideomycetes</taxon>
        <taxon>Pleosporomycetidae</taxon>
        <taxon>Pleosporales</taxon>
        <taxon>Lindgomycetaceae</taxon>
        <taxon>Clohesyomyces</taxon>
    </lineage>
</organism>
<dbReference type="PANTHER" id="PTHR33048">
    <property type="entry name" value="PTH11-LIKE INTEGRAL MEMBRANE PROTEIN (AFU_ORTHOLOGUE AFUA_5G11245)"/>
    <property type="match status" value="1"/>
</dbReference>
<name>A0A1Y1ZF52_9PLEO</name>
<dbReference type="Pfam" id="PF20684">
    <property type="entry name" value="Fung_rhodopsin"/>
    <property type="match status" value="1"/>
</dbReference>
<feature type="transmembrane region" description="Helical" evidence="7">
    <location>
        <begin position="83"/>
        <end position="112"/>
    </location>
</feature>
<evidence type="ECO:0000256" key="4">
    <source>
        <dbReference type="ARBA" id="ARBA00023136"/>
    </source>
</evidence>
<gene>
    <name evidence="9" type="ORF">BCR34DRAFT_517526</name>
</gene>
<sequence>MLHFSDRNVMITYNLTEVLICLLVVALRFWSRAVNKSPVRWDDWSIVISFVCLCGNAGVGLYVAENGLNVTRETAPLLSLGQYMLLVQLMLASILLYVVGISFARFSVLLLYHRIFSCSQRFVTALWVIGGISMAWLVTAVLVTVFQCIPVKAAWDPRVPGKCMNEQNVFLSTEIINLLLDISIVWMPTIVIKNLHLPLRDKIAMSVMFLLGGFVGVTSILRIVFTYKPHLPTYDVIGSLFWLDLQLSCGIVCACLPTLRPSIRKLMKATTSVKSWMSSKRSGDTGRSQSKDSSMKQYSDLDGKGQQGQGRVRHWFDRRTNESATEGLTGWDSTALTTIGKGSMHSGTEDNTQEPEAIHVRNEVSVV</sequence>
<dbReference type="AlphaFoldDB" id="A0A1Y1ZF52"/>
<feature type="transmembrane region" description="Helical" evidence="7">
    <location>
        <begin position="237"/>
        <end position="259"/>
    </location>
</feature>
<dbReference type="GO" id="GO:0016020">
    <property type="term" value="C:membrane"/>
    <property type="evidence" value="ECO:0007669"/>
    <property type="project" value="UniProtKB-SubCell"/>
</dbReference>
<keyword evidence="3 7" id="KW-1133">Transmembrane helix</keyword>
<dbReference type="Proteomes" id="UP000193144">
    <property type="component" value="Unassembled WGS sequence"/>
</dbReference>
<dbReference type="OrthoDB" id="5378633at2759"/>
<dbReference type="PANTHER" id="PTHR33048:SF47">
    <property type="entry name" value="INTEGRAL MEMBRANE PROTEIN-RELATED"/>
    <property type="match status" value="1"/>
</dbReference>
<dbReference type="EMBL" id="MCFA01000098">
    <property type="protein sequence ID" value="ORY08587.1"/>
    <property type="molecule type" value="Genomic_DNA"/>
</dbReference>
<feature type="transmembrane region" description="Helical" evidence="7">
    <location>
        <begin position="169"/>
        <end position="191"/>
    </location>
</feature>
<dbReference type="InterPro" id="IPR049326">
    <property type="entry name" value="Rhodopsin_dom_fungi"/>
</dbReference>
<evidence type="ECO:0000256" key="7">
    <source>
        <dbReference type="SAM" id="Phobius"/>
    </source>
</evidence>
<comment type="caution">
    <text evidence="9">The sequence shown here is derived from an EMBL/GenBank/DDBJ whole genome shotgun (WGS) entry which is preliminary data.</text>
</comment>
<proteinExistence type="inferred from homology"/>
<feature type="transmembrane region" description="Helical" evidence="7">
    <location>
        <begin position="124"/>
        <end position="149"/>
    </location>
</feature>